<dbReference type="RefSeq" id="WP_255839614.1">
    <property type="nucleotide sequence ID" value="NZ_CP073346.1"/>
</dbReference>
<dbReference type="Proteomes" id="UP001059672">
    <property type="component" value="Chromosome"/>
</dbReference>
<proteinExistence type="predicted"/>
<reference evidence="1" key="1">
    <citation type="submission" date="2021-04" db="EMBL/GenBank/DDBJ databases">
        <title>Oceanospirillales bacteria with DddD are important DMSP degraders in coastal seawater.</title>
        <authorList>
            <person name="Liu J."/>
        </authorList>
    </citation>
    <scope>NUCLEOTIDE SEQUENCE</scope>
    <source>
        <strain evidence="1">D13-4</strain>
    </source>
</reference>
<organism evidence="1 2">
    <name type="scientific">Pseudomonas benzenivorans</name>
    <dbReference type="NCBI Taxonomy" id="556533"/>
    <lineage>
        <taxon>Bacteria</taxon>
        <taxon>Pseudomonadati</taxon>
        <taxon>Pseudomonadota</taxon>
        <taxon>Gammaproteobacteria</taxon>
        <taxon>Pseudomonadales</taxon>
        <taxon>Pseudomonadaceae</taxon>
        <taxon>Pseudomonas</taxon>
    </lineage>
</organism>
<dbReference type="EMBL" id="CP073346">
    <property type="protein sequence ID" value="UTW08939.1"/>
    <property type="molecule type" value="Genomic_DNA"/>
</dbReference>
<evidence type="ECO:0000313" key="1">
    <source>
        <dbReference type="EMBL" id="UTW08939.1"/>
    </source>
</evidence>
<name>A0ABY5HAC6_9PSED</name>
<keyword evidence="2" id="KW-1185">Reference proteome</keyword>
<protein>
    <submittedName>
        <fullName evidence="1">Uncharacterized protein</fullName>
    </submittedName>
</protein>
<sequence length="230" mass="25248">MRTSAASLLLIAGLAVLPASAMGLRSFVALPLEKGGTVLRPLVEYNGEADTTQLTTELGYGLSANQTLLLALPYRLAGGQGERIGDLSALYRHQLWSADSYSGTTRWSLLGGAFVDRDGKLRPQLGTVATWFHDRHEIDADLLAAGSGSGAPRSGRYDLSWQYRLNPGDRVWWMSVLELGGRWQEGHRATQQLTMGLQRIEGRWVIEGGVVRDLNNDHDTSTLLGVRFHF</sequence>
<accession>A0ABY5HAC6</accession>
<gene>
    <name evidence="1" type="ORF">KDW96_06425</name>
</gene>
<evidence type="ECO:0000313" key="2">
    <source>
        <dbReference type="Proteomes" id="UP001059672"/>
    </source>
</evidence>